<evidence type="ECO:0000259" key="2">
    <source>
        <dbReference type="PROSITE" id="PS51464"/>
    </source>
</evidence>
<evidence type="ECO:0000313" key="4">
    <source>
        <dbReference type="Proteomes" id="UP001164557"/>
    </source>
</evidence>
<dbReference type="Gene3D" id="3.40.50.10490">
    <property type="entry name" value="Glucose-6-phosphate isomerase like protein, domain 1"/>
    <property type="match status" value="1"/>
</dbReference>
<dbReference type="InterPro" id="IPR001347">
    <property type="entry name" value="SIS_dom"/>
</dbReference>
<dbReference type="GO" id="GO:0016853">
    <property type="term" value="F:isomerase activity"/>
    <property type="evidence" value="ECO:0007669"/>
    <property type="project" value="InterPro"/>
</dbReference>
<dbReference type="GO" id="GO:1901135">
    <property type="term" value="P:carbohydrate derivative metabolic process"/>
    <property type="evidence" value="ECO:0007669"/>
    <property type="project" value="InterPro"/>
</dbReference>
<dbReference type="PANTHER" id="PTHR43443">
    <property type="entry name" value="3-HEXULOSE-6-PHOSPHATE ISOMERASE"/>
    <property type="match status" value="1"/>
</dbReference>
<keyword evidence="4" id="KW-1185">Reference proteome</keyword>
<accession>A0AA47GHI1</accession>
<dbReference type="Pfam" id="PF01380">
    <property type="entry name" value="SIS"/>
    <property type="match status" value="1"/>
</dbReference>
<sequence length="189" mass="20477">MKREKKLQNYTLKILNQLTHYAEQEDTADIALVVTEILHANHIFLAGAGRSGLAVRGFGNRLLHLGFSVSIVGEISSPHSQPGDLLIICSGSGETTSLKALAQKAAAAKVKIILFSTTKESTIAKLANHTLIIPGKTKTAQDKTTGFTQPMGSVFEQLSFLTFDGIVMNLMDQTGETSVSMFQRHADFE</sequence>
<dbReference type="NCBIfam" id="TIGR03127">
    <property type="entry name" value="RuMP_HxlB"/>
    <property type="match status" value="1"/>
</dbReference>
<dbReference type="CDD" id="cd05005">
    <property type="entry name" value="SIS_PHI"/>
    <property type="match status" value="1"/>
</dbReference>
<name>A0AA47GHI1_9LACO</name>
<dbReference type="Proteomes" id="UP001164557">
    <property type="component" value="Chromosome"/>
</dbReference>
<dbReference type="GO" id="GO:0097367">
    <property type="term" value="F:carbohydrate derivative binding"/>
    <property type="evidence" value="ECO:0007669"/>
    <property type="project" value="InterPro"/>
</dbReference>
<dbReference type="RefSeq" id="WP_046327004.1">
    <property type="nucleotide sequence ID" value="NZ_CP084389.1"/>
</dbReference>
<dbReference type="InterPro" id="IPR046348">
    <property type="entry name" value="SIS_dom_sf"/>
</dbReference>
<dbReference type="SUPFAM" id="SSF53697">
    <property type="entry name" value="SIS domain"/>
    <property type="match status" value="1"/>
</dbReference>
<dbReference type="EMBL" id="CP084389">
    <property type="protein sequence ID" value="UZX30310.1"/>
    <property type="molecule type" value="Genomic_DNA"/>
</dbReference>
<dbReference type="PROSITE" id="PS51464">
    <property type="entry name" value="SIS"/>
    <property type="match status" value="1"/>
</dbReference>
<evidence type="ECO:0000256" key="1">
    <source>
        <dbReference type="ARBA" id="ARBA00009235"/>
    </source>
</evidence>
<proteinExistence type="inferred from homology"/>
<gene>
    <name evidence="3" type="ORF">LDX53_03695</name>
</gene>
<evidence type="ECO:0000313" key="3">
    <source>
        <dbReference type="EMBL" id="UZX30310.1"/>
    </source>
</evidence>
<reference evidence="3" key="1">
    <citation type="submission" date="2021-09" db="EMBL/GenBank/DDBJ databases">
        <title>Lactobacillus species from Apis mellifera, Switzerland.</title>
        <authorList>
            <person name="Pfister J."/>
            <person name="Brown A."/>
            <person name="Neumann P."/>
            <person name="Collaud A."/>
            <person name="Retschnig G."/>
            <person name="Perreten V."/>
        </authorList>
    </citation>
    <scope>NUCLEOTIDE SEQUENCE</scope>
    <source>
        <strain evidence="3">IBH002</strain>
    </source>
</reference>
<organism evidence="3 4">
    <name type="scientific">Lactobacillus helsingborgensis</name>
    <dbReference type="NCBI Taxonomy" id="1218494"/>
    <lineage>
        <taxon>Bacteria</taxon>
        <taxon>Bacillati</taxon>
        <taxon>Bacillota</taxon>
        <taxon>Bacilli</taxon>
        <taxon>Lactobacillales</taxon>
        <taxon>Lactobacillaceae</taxon>
        <taxon>Lactobacillus</taxon>
    </lineage>
</organism>
<dbReference type="AlphaFoldDB" id="A0AA47GHI1"/>
<dbReference type="PANTHER" id="PTHR43443:SF1">
    <property type="entry name" value="3-HEXULOSE-6-PHOSPHATE ISOMERASE"/>
    <property type="match status" value="1"/>
</dbReference>
<dbReference type="InterPro" id="IPR017552">
    <property type="entry name" value="PHI/rmpB"/>
</dbReference>
<feature type="domain" description="SIS" evidence="2">
    <location>
        <begin position="33"/>
        <end position="176"/>
    </location>
</feature>
<protein>
    <submittedName>
        <fullName evidence="3">SIS domain-containing protein</fullName>
    </submittedName>
</protein>
<comment type="similarity">
    <text evidence="1">Belongs to the SIS family. PHI subfamily.</text>
</comment>